<dbReference type="InterPro" id="IPR056884">
    <property type="entry name" value="NPHP3-like_N"/>
</dbReference>
<evidence type="ECO:0000313" key="4">
    <source>
        <dbReference type="EMBL" id="KAF5357164.1"/>
    </source>
</evidence>
<reference evidence="4 5" key="1">
    <citation type="journal article" date="2020" name="ISME J.">
        <title>Uncovering the hidden diversity of litter-decomposition mechanisms in mushroom-forming fungi.</title>
        <authorList>
            <person name="Floudas D."/>
            <person name="Bentzer J."/>
            <person name="Ahren D."/>
            <person name="Johansson T."/>
            <person name="Persson P."/>
            <person name="Tunlid A."/>
        </authorList>
    </citation>
    <scope>NUCLEOTIDE SEQUENCE [LARGE SCALE GENOMIC DNA]</scope>
    <source>
        <strain evidence="4 5">CBS 146.42</strain>
    </source>
</reference>
<keyword evidence="5" id="KW-1185">Reference proteome</keyword>
<name>A0A8H5G2L9_9AGAR</name>
<protein>
    <recommendedName>
        <fullName evidence="3">Nephrocystin 3-like N-terminal domain-containing protein</fullName>
    </recommendedName>
</protein>
<dbReference type="AlphaFoldDB" id="A0A8H5G2L9"/>
<dbReference type="EMBL" id="JAACJO010000006">
    <property type="protein sequence ID" value="KAF5357164.1"/>
    <property type="molecule type" value="Genomic_DNA"/>
</dbReference>
<organism evidence="4 5">
    <name type="scientific">Leucocoprinus leucothites</name>
    <dbReference type="NCBI Taxonomy" id="201217"/>
    <lineage>
        <taxon>Eukaryota</taxon>
        <taxon>Fungi</taxon>
        <taxon>Dikarya</taxon>
        <taxon>Basidiomycota</taxon>
        <taxon>Agaricomycotina</taxon>
        <taxon>Agaricomycetes</taxon>
        <taxon>Agaricomycetidae</taxon>
        <taxon>Agaricales</taxon>
        <taxon>Agaricineae</taxon>
        <taxon>Agaricaceae</taxon>
        <taxon>Leucocoprinus</taxon>
    </lineage>
</organism>
<dbReference type="InterPro" id="IPR027417">
    <property type="entry name" value="P-loop_NTPase"/>
</dbReference>
<evidence type="ECO:0000256" key="1">
    <source>
        <dbReference type="ARBA" id="ARBA00022737"/>
    </source>
</evidence>
<proteinExistence type="predicted"/>
<comment type="caution">
    <text evidence="4">The sequence shown here is derived from an EMBL/GenBank/DDBJ whole genome shotgun (WGS) entry which is preliminary data.</text>
</comment>
<dbReference type="PANTHER" id="PTHR10039:SF14">
    <property type="entry name" value="NACHT DOMAIN-CONTAINING PROTEIN"/>
    <property type="match status" value="1"/>
</dbReference>
<evidence type="ECO:0000313" key="5">
    <source>
        <dbReference type="Proteomes" id="UP000559027"/>
    </source>
</evidence>
<gene>
    <name evidence="4" type="ORF">D9756_006438</name>
</gene>
<dbReference type="Proteomes" id="UP000559027">
    <property type="component" value="Unassembled WGS sequence"/>
</dbReference>
<feature type="compositionally biased region" description="Basic and acidic residues" evidence="2">
    <location>
        <begin position="729"/>
        <end position="747"/>
    </location>
</feature>
<feature type="domain" description="Nephrocystin 3-like N-terminal" evidence="3">
    <location>
        <begin position="69"/>
        <end position="230"/>
    </location>
</feature>
<accession>A0A8H5G2L9</accession>
<sequence length="760" mass="85816">MSMFNEAQGVAINGGKFINNPTTYNQSGPTGIDILYEASTPEASVDAKERSYAPSCYAGTREQYIVDITNWATAKNEDGAIPPLYWMKGPAAVGKSAIAQTCAEHLKISGNLAAAFFFSVNGRRKDHTRFFPTLAYQLSTILPDYREILNRKIFVDRTLVKKTMPSQFRSLIVEPLQELRELGKDVRRRAIFVDGLDECQSTSAQMEIIEIIASSIRAGSTPFRWAVFSREESHIISAFASFTESSLCHSVLLSISRRADGEIELYLRGGFENILRRRNLLHLSSSWPTGEQIQRLVNAAAGLFAHPATVLRFVDRHSYSGFEGTLEAVLNPIAQHGPQSSSAYAELDALYTLILQRVPSNILSSMQLFFSQMVHDDSVVGTQWFLAGLCNGVGISEGTLRGIYHHLQAVIDCREYPPLTLDGTINLERSYFDHDLPSASKSSLNRTLSRVHGAIVFRHKSFYDFLRDPTRSSSFCVSTPATHQNLFDCFMRQHHHYASSYVVQGTKLVLKPGMASSSSSLSWPRGSEYVDSYLKMFAFFSISLSLSHDSPWLRTFLEVVPSRSLQKLAELDYRKCLLGYIMLNGIGVFSKSCLIGLSKAGISIINEGSELIQLKDYNKFDPEIFLAMVERLERVGIIRSYHPQFGSSRVASILHAVSRQRLSGKNFGLYKLGHGDRSVIWYWEFDTEKRYFHEFRTVNYEETMAFYKAEKFTMWDFDELQHRRAVKDKHRDGREVTEQQKGRSDDKDGLDDSVIPLAMV</sequence>
<feature type="region of interest" description="Disordered" evidence="2">
    <location>
        <begin position="728"/>
        <end position="752"/>
    </location>
</feature>
<dbReference type="SUPFAM" id="SSF52540">
    <property type="entry name" value="P-loop containing nucleoside triphosphate hydrolases"/>
    <property type="match status" value="1"/>
</dbReference>
<keyword evidence="1" id="KW-0677">Repeat</keyword>
<dbReference type="Pfam" id="PF24883">
    <property type="entry name" value="NPHP3_N"/>
    <property type="match status" value="1"/>
</dbReference>
<evidence type="ECO:0000256" key="2">
    <source>
        <dbReference type="SAM" id="MobiDB-lite"/>
    </source>
</evidence>
<evidence type="ECO:0000259" key="3">
    <source>
        <dbReference type="Pfam" id="PF24883"/>
    </source>
</evidence>
<dbReference type="PANTHER" id="PTHR10039">
    <property type="entry name" value="AMELOGENIN"/>
    <property type="match status" value="1"/>
</dbReference>
<dbReference type="OrthoDB" id="3042812at2759"/>